<feature type="binding site" evidence="19">
    <location>
        <position position="200"/>
    </location>
    <ligand>
        <name>substrate</name>
    </ligand>
</feature>
<accession>A0A6P5AIV8</accession>
<dbReference type="OrthoDB" id="8959630at2759"/>
<feature type="compositionally biased region" description="Polar residues" evidence="21">
    <location>
        <begin position="90"/>
        <end position="100"/>
    </location>
</feature>
<evidence type="ECO:0000256" key="21">
    <source>
        <dbReference type="SAM" id="MobiDB-lite"/>
    </source>
</evidence>
<name>A0A6P5AIV8_BRABE</name>
<feature type="domain" description="Fringe-like glycosyltransferase" evidence="22">
    <location>
        <begin position="107"/>
        <end position="358"/>
    </location>
</feature>
<protein>
    <recommendedName>
        <fullName evidence="17">Beta-1,3-N-acetylglucosaminyltransferase</fullName>
        <ecNumber evidence="17">2.4.1.222</ecNumber>
    </recommendedName>
    <alternativeName>
        <fullName evidence="17">O-fucosylpeptide 3-beta-N-acetylglucosaminyltransferase</fullName>
    </alternativeName>
</protein>
<dbReference type="PIRSF" id="PIRSF038073">
    <property type="entry name" value="B-acetylgalactosaminyltfrase"/>
    <property type="match status" value="1"/>
</dbReference>
<dbReference type="InterPro" id="IPR003378">
    <property type="entry name" value="Fringe-like_glycosylTrfase"/>
</dbReference>
<dbReference type="AlphaFoldDB" id="A0A6P5AIV8"/>
<evidence type="ECO:0000313" key="23">
    <source>
        <dbReference type="Proteomes" id="UP000515135"/>
    </source>
</evidence>
<gene>
    <name evidence="24" type="primary">LOC109484277</name>
</gene>
<evidence type="ECO:0000256" key="13">
    <source>
        <dbReference type="ARBA" id="ARBA00023157"/>
    </source>
</evidence>
<keyword evidence="23" id="KW-1185">Reference proteome</keyword>
<dbReference type="InterPro" id="IPR017374">
    <property type="entry name" value="Fringe"/>
</dbReference>
<evidence type="ECO:0000256" key="17">
    <source>
        <dbReference type="PIRNR" id="PIRNR038073"/>
    </source>
</evidence>
<keyword evidence="8 17" id="KW-0479">Metal-binding</keyword>
<evidence type="ECO:0000256" key="18">
    <source>
        <dbReference type="PIRSR" id="PIRSR038073-1"/>
    </source>
</evidence>
<evidence type="ECO:0000256" key="9">
    <source>
        <dbReference type="ARBA" id="ARBA00022968"/>
    </source>
</evidence>
<keyword evidence="14 17" id="KW-0464">Manganese</keyword>
<feature type="binding site" evidence="20">
    <location>
        <position position="311"/>
    </location>
    <ligand>
        <name>Mn(2+)</name>
        <dbReference type="ChEBI" id="CHEBI:29035"/>
    </ligand>
</feature>
<evidence type="ECO:0000256" key="10">
    <source>
        <dbReference type="ARBA" id="ARBA00022989"/>
    </source>
</evidence>
<dbReference type="KEGG" id="bbel:109484277"/>
<evidence type="ECO:0000256" key="14">
    <source>
        <dbReference type="ARBA" id="ARBA00023211"/>
    </source>
</evidence>
<dbReference type="GeneID" id="109484277"/>
<comment type="subcellular location">
    <subcellularLocation>
        <location evidence="2">Golgi apparatus membrane</location>
        <topology evidence="2">Single-pass type II membrane protein</topology>
    </subcellularLocation>
</comment>
<dbReference type="RefSeq" id="XP_019643097.1">
    <property type="nucleotide sequence ID" value="XM_019787538.1"/>
</dbReference>
<reference evidence="24" key="1">
    <citation type="submission" date="2025-08" db="UniProtKB">
        <authorList>
            <consortium name="RefSeq"/>
        </authorList>
    </citation>
    <scope>IDENTIFICATION</scope>
    <source>
        <tissue evidence="24">Gonad</tissue>
    </source>
</reference>
<dbReference type="GO" id="GO:0033829">
    <property type="term" value="F:O-fucosylpeptide 3-beta-N-acetylglucosaminyltransferase activity"/>
    <property type="evidence" value="ECO:0007669"/>
    <property type="project" value="UniProtKB-UniRule"/>
</dbReference>
<comment type="catalytic activity">
    <reaction evidence="15 17">
        <text>3-O-(alpha-L-fucosyl)-L-seryl-[EGF-like domain protein] + UDP-N-acetyl-alpha-D-glucosamine = 3-O-(N-acetyl-beta-D-glucosaminyl-(1-&gt;3)-alpha-L-fucosyl)-L-seryl-[EGF-like domain protein] + UDP + H(+)</text>
        <dbReference type="Rhea" id="RHEA:70511"/>
        <dbReference type="Rhea" id="RHEA-COMP:17919"/>
        <dbReference type="Rhea" id="RHEA-COMP:17920"/>
        <dbReference type="ChEBI" id="CHEBI:15378"/>
        <dbReference type="ChEBI" id="CHEBI:57705"/>
        <dbReference type="ChEBI" id="CHEBI:58223"/>
        <dbReference type="ChEBI" id="CHEBI:189632"/>
        <dbReference type="ChEBI" id="CHEBI:189633"/>
        <dbReference type="EC" id="2.4.1.222"/>
    </reaction>
</comment>
<dbReference type="GO" id="GO:0046872">
    <property type="term" value="F:metal ion binding"/>
    <property type="evidence" value="ECO:0007669"/>
    <property type="project" value="UniProtKB-UniRule"/>
</dbReference>
<dbReference type="PANTHER" id="PTHR10811">
    <property type="entry name" value="FRINGE-RELATED"/>
    <property type="match status" value="1"/>
</dbReference>
<keyword evidence="11 17" id="KW-0333">Golgi apparatus</keyword>
<evidence type="ECO:0000256" key="6">
    <source>
        <dbReference type="ARBA" id="ARBA00022679"/>
    </source>
</evidence>
<feature type="binding site" evidence="20">
    <location>
        <position position="201"/>
    </location>
    <ligand>
        <name>Mn(2+)</name>
        <dbReference type="ChEBI" id="CHEBI:29035"/>
    </ligand>
</feature>
<evidence type="ECO:0000256" key="11">
    <source>
        <dbReference type="ARBA" id="ARBA00023034"/>
    </source>
</evidence>
<feature type="region of interest" description="Disordered" evidence="21">
    <location>
        <begin position="37"/>
        <end position="102"/>
    </location>
</feature>
<feature type="binding site" evidence="19">
    <location>
        <position position="127"/>
    </location>
    <ligand>
        <name>substrate</name>
    </ligand>
</feature>
<evidence type="ECO:0000256" key="12">
    <source>
        <dbReference type="ARBA" id="ARBA00023136"/>
    </source>
</evidence>
<dbReference type="EC" id="2.4.1.222" evidence="17"/>
<evidence type="ECO:0000256" key="16">
    <source>
        <dbReference type="ARBA" id="ARBA00049245"/>
    </source>
</evidence>
<comment type="cofactor">
    <cofactor evidence="1 17 20">
        <name>Mn(2+)</name>
        <dbReference type="ChEBI" id="CHEBI:29035"/>
    </cofactor>
</comment>
<evidence type="ECO:0000256" key="2">
    <source>
        <dbReference type="ARBA" id="ARBA00004323"/>
    </source>
</evidence>
<evidence type="ECO:0000256" key="4">
    <source>
        <dbReference type="ARBA" id="ARBA00022473"/>
    </source>
</evidence>
<dbReference type="GO" id="GO:0007389">
    <property type="term" value="P:pattern specification process"/>
    <property type="evidence" value="ECO:0007669"/>
    <property type="project" value="InterPro"/>
</dbReference>
<evidence type="ECO:0000256" key="3">
    <source>
        <dbReference type="ARBA" id="ARBA00008661"/>
    </source>
</evidence>
<keyword evidence="7" id="KW-0812">Transmembrane</keyword>
<keyword evidence="4" id="KW-0217">Developmental protein</keyword>
<sequence>MRLSCRRLALGLSAGAFLCFWLFMTVFQQDLAAGRMATQGDGSAGSERWALGKHPRKISSVGRPVEDDERDNDIKKTSRTQSKHSKPGNRGSSSGQNTVSVPDRLRKTELRDIFIGVKTTEKYHRQRMDLLMDTWVSLAKDQTFVFTDSDDQQLRSRLGDHLINTNCSSSHMRQALCCKMAVEYDMFLQQDKRWFCHVDDDNYLNVHELVKLLNQYKHTDDIYLGRPSINHPMETFDRHENMQKVNFWFATGGAGFCISKGLALKMIPYASGGKFMSSCERIRLPDDCTLGFIIERLLRVKLVQIQQFHSHLEWLKFIKKEELPHQVSLSYGLTPYRGSARNIIGLDEVFSESDDPTRFKSLHCLLYPYVDLCKGHVRRRR</sequence>
<evidence type="ECO:0000256" key="7">
    <source>
        <dbReference type="ARBA" id="ARBA00022692"/>
    </source>
</evidence>
<evidence type="ECO:0000256" key="19">
    <source>
        <dbReference type="PIRSR" id="PIRSR038073-2"/>
    </source>
</evidence>
<keyword evidence="10" id="KW-1133">Transmembrane helix</keyword>
<comment type="similarity">
    <text evidence="3 17">Belongs to the glycosyltransferase 31 family.</text>
</comment>
<comment type="catalytic activity">
    <reaction evidence="16 17">
        <text>3-O-(alpha-L-fucosyl)-L-threonyl-[EGF-like domain protein] + UDP-N-acetyl-alpha-D-glucosamine = 3-O-(N-acetyl-beta-D-glucosaminyl-(1-&gt;3)-alpha-L-fucosyl)-L-threonyl-[EGF-like domain protein] + UDP + H(+)</text>
        <dbReference type="Rhea" id="RHEA:70531"/>
        <dbReference type="Rhea" id="RHEA-COMP:17922"/>
        <dbReference type="Rhea" id="RHEA-COMP:17923"/>
        <dbReference type="ChEBI" id="CHEBI:15378"/>
        <dbReference type="ChEBI" id="CHEBI:57705"/>
        <dbReference type="ChEBI" id="CHEBI:58223"/>
        <dbReference type="ChEBI" id="CHEBI:189631"/>
        <dbReference type="ChEBI" id="CHEBI:189634"/>
        <dbReference type="EC" id="2.4.1.222"/>
    </reaction>
</comment>
<keyword evidence="13" id="KW-1015">Disulfide bond</keyword>
<dbReference type="GO" id="GO:0000139">
    <property type="term" value="C:Golgi membrane"/>
    <property type="evidence" value="ECO:0007669"/>
    <property type="project" value="UniProtKB-SubCell"/>
</dbReference>
<dbReference type="Pfam" id="PF02434">
    <property type="entry name" value="Fringe"/>
    <property type="match status" value="1"/>
</dbReference>
<keyword evidence="6 17" id="KW-0808">Transferase</keyword>
<dbReference type="Proteomes" id="UP000515135">
    <property type="component" value="Unplaced"/>
</dbReference>
<proteinExistence type="inferred from homology"/>
<feature type="compositionally biased region" description="Basic residues" evidence="21">
    <location>
        <begin position="77"/>
        <end position="87"/>
    </location>
</feature>
<evidence type="ECO:0000256" key="5">
    <source>
        <dbReference type="ARBA" id="ARBA00022676"/>
    </source>
</evidence>
<keyword evidence="5 17" id="KW-0328">Glycosyltransferase</keyword>
<evidence type="ECO:0000256" key="8">
    <source>
        <dbReference type="ARBA" id="ARBA00022723"/>
    </source>
</evidence>
<evidence type="ECO:0000256" key="1">
    <source>
        <dbReference type="ARBA" id="ARBA00001936"/>
    </source>
</evidence>
<evidence type="ECO:0000256" key="20">
    <source>
        <dbReference type="PIRSR" id="PIRSR038073-3"/>
    </source>
</evidence>
<organism evidence="23 24">
    <name type="scientific">Branchiostoma belcheri</name>
    <name type="common">Amphioxus</name>
    <dbReference type="NCBI Taxonomy" id="7741"/>
    <lineage>
        <taxon>Eukaryota</taxon>
        <taxon>Metazoa</taxon>
        <taxon>Chordata</taxon>
        <taxon>Cephalochordata</taxon>
        <taxon>Leptocardii</taxon>
        <taxon>Amphioxiformes</taxon>
        <taxon>Branchiostomatidae</taxon>
        <taxon>Branchiostoma</taxon>
    </lineage>
</organism>
<evidence type="ECO:0000259" key="22">
    <source>
        <dbReference type="Pfam" id="PF02434"/>
    </source>
</evidence>
<evidence type="ECO:0000256" key="15">
    <source>
        <dbReference type="ARBA" id="ARBA00047713"/>
    </source>
</evidence>
<evidence type="ECO:0000313" key="24">
    <source>
        <dbReference type="RefSeq" id="XP_019643097.1"/>
    </source>
</evidence>
<feature type="active site" evidence="18">
    <location>
        <position position="287"/>
    </location>
</feature>
<dbReference type="Gene3D" id="3.90.550.50">
    <property type="match status" value="1"/>
</dbReference>
<keyword evidence="9" id="KW-0735">Signal-anchor</keyword>
<keyword evidence="12 17" id="KW-0472">Membrane</keyword>